<dbReference type="RefSeq" id="XP_066715976.1">
    <property type="nucleotide sequence ID" value="XM_066856707.1"/>
</dbReference>
<sequence length="113" mass="12720">MEGLYLHQINNIIVQGPDDKGTVADEKMYGLCISVGSQIISGSKNVFPRQFGRKALALVFIIELKTMALYRSETQRDETMLNLPEGQEFLNALAGDIITLEKIDELMFEHLKC</sequence>
<protein>
    <submittedName>
        <fullName evidence="1">Uncharacterized protein</fullName>
    </submittedName>
</protein>
<comment type="caution">
    <text evidence="1">The sequence shown here is derived from an EMBL/GenBank/DDBJ whole genome shotgun (WGS) entry which is preliminary data.</text>
</comment>
<organism evidence="1 2">
    <name type="scientific">Apiospora phragmitis</name>
    <dbReference type="NCBI Taxonomy" id="2905665"/>
    <lineage>
        <taxon>Eukaryota</taxon>
        <taxon>Fungi</taxon>
        <taxon>Dikarya</taxon>
        <taxon>Ascomycota</taxon>
        <taxon>Pezizomycotina</taxon>
        <taxon>Sordariomycetes</taxon>
        <taxon>Xylariomycetidae</taxon>
        <taxon>Amphisphaeriales</taxon>
        <taxon>Apiosporaceae</taxon>
        <taxon>Apiospora</taxon>
    </lineage>
</organism>
<proteinExistence type="predicted"/>
<accession>A0ABR1VBV2</accession>
<name>A0ABR1VBV2_9PEZI</name>
<evidence type="ECO:0000313" key="2">
    <source>
        <dbReference type="Proteomes" id="UP001480595"/>
    </source>
</evidence>
<keyword evidence="2" id="KW-1185">Reference proteome</keyword>
<gene>
    <name evidence="1" type="ORF">PG994_005298</name>
</gene>
<evidence type="ECO:0000313" key="1">
    <source>
        <dbReference type="EMBL" id="KAK8068682.1"/>
    </source>
</evidence>
<dbReference type="Proteomes" id="UP001480595">
    <property type="component" value="Unassembled WGS sequence"/>
</dbReference>
<reference evidence="1 2" key="1">
    <citation type="submission" date="2023-01" db="EMBL/GenBank/DDBJ databases">
        <title>Analysis of 21 Apiospora genomes using comparative genomics revels a genus with tremendous synthesis potential of carbohydrate active enzymes and secondary metabolites.</title>
        <authorList>
            <person name="Sorensen T."/>
        </authorList>
    </citation>
    <scope>NUCLEOTIDE SEQUENCE [LARGE SCALE GENOMIC DNA]</scope>
    <source>
        <strain evidence="1 2">CBS 135458</strain>
    </source>
</reference>
<dbReference type="GeneID" id="92089770"/>
<dbReference type="EMBL" id="JAQQWL010000006">
    <property type="protein sequence ID" value="KAK8068682.1"/>
    <property type="molecule type" value="Genomic_DNA"/>
</dbReference>